<accession>A0AAV2SN64</accession>
<name>A0AAV2SN64_MEGNR</name>
<proteinExistence type="predicted"/>
<organism evidence="1 2">
    <name type="scientific">Meganyctiphanes norvegica</name>
    <name type="common">Northern krill</name>
    <name type="synonym">Thysanopoda norvegica</name>
    <dbReference type="NCBI Taxonomy" id="48144"/>
    <lineage>
        <taxon>Eukaryota</taxon>
        <taxon>Metazoa</taxon>
        <taxon>Ecdysozoa</taxon>
        <taxon>Arthropoda</taxon>
        <taxon>Crustacea</taxon>
        <taxon>Multicrustacea</taxon>
        <taxon>Malacostraca</taxon>
        <taxon>Eumalacostraca</taxon>
        <taxon>Eucarida</taxon>
        <taxon>Euphausiacea</taxon>
        <taxon>Euphausiidae</taxon>
        <taxon>Meganyctiphanes</taxon>
    </lineage>
</organism>
<reference evidence="1 2" key="1">
    <citation type="submission" date="2024-05" db="EMBL/GenBank/DDBJ databases">
        <authorList>
            <person name="Wallberg A."/>
        </authorList>
    </citation>
    <scope>NUCLEOTIDE SEQUENCE [LARGE SCALE GENOMIC DNA]</scope>
</reference>
<dbReference type="AlphaFoldDB" id="A0AAV2SN64"/>
<protein>
    <submittedName>
        <fullName evidence="1">Uncharacterized protein</fullName>
    </submittedName>
</protein>
<dbReference type="Proteomes" id="UP001497623">
    <property type="component" value="Unassembled WGS sequence"/>
</dbReference>
<dbReference type="EMBL" id="CAXKWB010093521">
    <property type="protein sequence ID" value="CAL4218276.1"/>
    <property type="molecule type" value="Genomic_DNA"/>
</dbReference>
<comment type="caution">
    <text evidence="1">The sequence shown here is derived from an EMBL/GenBank/DDBJ whole genome shotgun (WGS) entry which is preliminary data.</text>
</comment>
<sequence length="180" mass="20558">MAFDKAVTSLKYSETIREVARCSEEVQNEAEKLHLVSQEIEQEVGKENELVLQFFKFKDDHMLGYAEMSVRNGNPHVHALQNIDICKSSPNLLITGENTDGILTFMDIARPDQEPRRVYIKMIGNTARAKQHLLLVTGQLGYSYIGLKFYDAGNKGKPGEYLVIQPYDGKKLHHCWKMLQ</sequence>
<keyword evidence="2" id="KW-1185">Reference proteome</keyword>
<evidence type="ECO:0000313" key="2">
    <source>
        <dbReference type="Proteomes" id="UP001497623"/>
    </source>
</evidence>
<gene>
    <name evidence="1" type="ORF">MNOR_LOCUS38883</name>
</gene>
<evidence type="ECO:0000313" key="1">
    <source>
        <dbReference type="EMBL" id="CAL4218276.1"/>
    </source>
</evidence>